<name>A0A966HNM9_9PROT</name>
<protein>
    <recommendedName>
        <fullName evidence="3">Hemolysin</fullName>
    </recommendedName>
</protein>
<sequence>FLEENPDVIKEELSYLYQKFLMPENIRVDAIFSKKTEMNLVPTESISDLSIIKKLPPLIKAYLRLGAKIGDGAVVDKLFKTTDVFIYLPFKAIKPEYLKKFSL</sequence>
<comment type="caution">
    <text evidence="1">The sequence shown here is derived from an EMBL/GenBank/DDBJ whole genome shotgun (WGS) entry which is preliminary data.</text>
</comment>
<dbReference type="AlphaFoldDB" id="A0A966HNM9"/>
<gene>
    <name evidence="1" type="ORF">EBX29_03705</name>
</gene>
<dbReference type="Proteomes" id="UP000699985">
    <property type="component" value="Unassembled WGS sequence"/>
</dbReference>
<evidence type="ECO:0000313" key="2">
    <source>
        <dbReference type="Proteomes" id="UP000699985"/>
    </source>
</evidence>
<organism evidence="1 2">
    <name type="scientific">Candidatus Fonsibacter lacus</name>
    <dbReference type="NCBI Taxonomy" id="2576439"/>
    <lineage>
        <taxon>Bacteria</taxon>
        <taxon>Pseudomonadati</taxon>
        <taxon>Pseudomonadota</taxon>
        <taxon>Alphaproteobacteria</taxon>
        <taxon>Candidatus Pelagibacterales</taxon>
        <taxon>Candidatus Pelagibacterales incertae sedis</taxon>
        <taxon>Candidatus Fonsibacter</taxon>
    </lineage>
</organism>
<accession>A0A966HNM9</accession>
<proteinExistence type="predicted"/>
<feature type="non-terminal residue" evidence="1">
    <location>
        <position position="1"/>
    </location>
</feature>
<evidence type="ECO:0000313" key="1">
    <source>
        <dbReference type="EMBL" id="NCU50856.1"/>
    </source>
</evidence>
<dbReference type="EMBL" id="RGMI01000199">
    <property type="protein sequence ID" value="NCU50856.1"/>
    <property type="molecule type" value="Genomic_DNA"/>
</dbReference>
<reference evidence="1" key="1">
    <citation type="submission" date="2018-10" db="EMBL/GenBank/DDBJ databases">
        <title>Iterative Subtractive Binning of Freshwater Chronoseries Metagenomes Recovers Nearly Complete Genomes from over Four Hundred Novel Species.</title>
        <authorList>
            <person name="Rodriguez-R L.M."/>
            <person name="Tsementzi D."/>
            <person name="Luo C."/>
            <person name="Konstantinidis K.T."/>
        </authorList>
    </citation>
    <scope>NUCLEOTIDE SEQUENCE</scope>
    <source>
        <strain evidence="1">WB8_1A_003</strain>
    </source>
</reference>
<evidence type="ECO:0008006" key="3">
    <source>
        <dbReference type="Google" id="ProtNLM"/>
    </source>
</evidence>